<dbReference type="GO" id="GO:0016020">
    <property type="term" value="C:membrane"/>
    <property type="evidence" value="ECO:0007669"/>
    <property type="project" value="UniProtKB-SubCell"/>
</dbReference>
<evidence type="ECO:0000256" key="6">
    <source>
        <dbReference type="ARBA" id="ARBA00022692"/>
    </source>
</evidence>
<keyword evidence="12" id="KW-0472">Membrane</keyword>
<keyword evidence="6" id="KW-0812">Transmembrane</keyword>
<dbReference type="GO" id="GO:0010268">
    <property type="term" value="P:brassinosteroid homeostasis"/>
    <property type="evidence" value="ECO:0007669"/>
    <property type="project" value="TreeGrafter"/>
</dbReference>
<dbReference type="GO" id="GO:0016125">
    <property type="term" value="P:sterol metabolic process"/>
    <property type="evidence" value="ECO:0007669"/>
    <property type="project" value="TreeGrafter"/>
</dbReference>
<evidence type="ECO:0000256" key="5">
    <source>
        <dbReference type="ARBA" id="ARBA00022617"/>
    </source>
</evidence>
<evidence type="ECO:0000256" key="13">
    <source>
        <dbReference type="ARBA" id="ARBA00037910"/>
    </source>
</evidence>
<dbReference type="EMBL" id="PQIB02000001">
    <property type="protein sequence ID" value="RLN39137.1"/>
    <property type="molecule type" value="Genomic_DNA"/>
</dbReference>
<comment type="pathway">
    <text evidence="3">Hormone biosynthesis.</text>
</comment>
<dbReference type="PROSITE" id="PS00086">
    <property type="entry name" value="CYTOCHROME_P450"/>
    <property type="match status" value="1"/>
</dbReference>
<evidence type="ECO:0000313" key="16">
    <source>
        <dbReference type="EMBL" id="RLN39137.1"/>
    </source>
</evidence>
<dbReference type="SUPFAM" id="SSF48264">
    <property type="entry name" value="Cytochrome P450"/>
    <property type="match status" value="1"/>
</dbReference>
<keyword evidence="10 14" id="KW-0408">Iron</keyword>
<evidence type="ECO:0000256" key="15">
    <source>
        <dbReference type="RuleBase" id="RU000461"/>
    </source>
</evidence>
<dbReference type="GO" id="GO:0004497">
    <property type="term" value="F:monooxygenase activity"/>
    <property type="evidence" value="ECO:0007669"/>
    <property type="project" value="UniProtKB-KW"/>
</dbReference>
<comment type="similarity">
    <text evidence="4 15">Belongs to the cytochrome P450 family.</text>
</comment>
<comment type="cofactor">
    <cofactor evidence="1 14">
        <name>heme</name>
        <dbReference type="ChEBI" id="CHEBI:30413"/>
    </cofactor>
</comment>
<dbReference type="InterPro" id="IPR036396">
    <property type="entry name" value="Cyt_P450_sf"/>
</dbReference>
<organism evidence="16 17">
    <name type="scientific">Panicum miliaceum</name>
    <name type="common">Proso millet</name>
    <name type="synonym">Broomcorn millet</name>
    <dbReference type="NCBI Taxonomy" id="4540"/>
    <lineage>
        <taxon>Eukaryota</taxon>
        <taxon>Viridiplantae</taxon>
        <taxon>Streptophyta</taxon>
        <taxon>Embryophyta</taxon>
        <taxon>Tracheophyta</taxon>
        <taxon>Spermatophyta</taxon>
        <taxon>Magnoliopsida</taxon>
        <taxon>Liliopsida</taxon>
        <taxon>Poales</taxon>
        <taxon>Poaceae</taxon>
        <taxon>PACMAD clade</taxon>
        <taxon>Panicoideae</taxon>
        <taxon>Panicodae</taxon>
        <taxon>Paniceae</taxon>
        <taxon>Panicinae</taxon>
        <taxon>Panicum</taxon>
        <taxon>Panicum sect. Panicum</taxon>
    </lineage>
</organism>
<keyword evidence="8" id="KW-1133">Transmembrane helix</keyword>
<dbReference type="OrthoDB" id="3945418at2759"/>
<dbReference type="InterPro" id="IPR017972">
    <property type="entry name" value="Cyt_P450_CS"/>
</dbReference>
<dbReference type="Proteomes" id="UP000275267">
    <property type="component" value="Unassembled WGS sequence"/>
</dbReference>
<comment type="caution">
    <text evidence="16">The sequence shown here is derived from an EMBL/GenBank/DDBJ whole genome shotgun (WGS) entry which is preliminary data.</text>
</comment>
<evidence type="ECO:0000256" key="1">
    <source>
        <dbReference type="ARBA" id="ARBA00001971"/>
    </source>
</evidence>
<gene>
    <name evidence="16" type="ORF">C2845_PM01G18010</name>
</gene>
<reference evidence="17" key="1">
    <citation type="journal article" date="2019" name="Nat. Commun.">
        <title>The genome of broomcorn millet.</title>
        <authorList>
            <person name="Zou C."/>
            <person name="Miki D."/>
            <person name="Li D."/>
            <person name="Tang Q."/>
            <person name="Xiao L."/>
            <person name="Rajput S."/>
            <person name="Deng P."/>
            <person name="Jia W."/>
            <person name="Huang R."/>
            <person name="Zhang M."/>
            <person name="Sun Y."/>
            <person name="Hu J."/>
            <person name="Fu X."/>
            <person name="Schnable P.S."/>
            <person name="Li F."/>
            <person name="Zhang H."/>
            <person name="Feng B."/>
            <person name="Zhu X."/>
            <person name="Liu R."/>
            <person name="Schnable J.C."/>
            <person name="Zhu J.-K."/>
            <person name="Zhang H."/>
        </authorList>
    </citation>
    <scope>NUCLEOTIDE SEQUENCE [LARGE SCALE GENOMIC DNA]</scope>
</reference>
<dbReference type="InterPro" id="IPR001128">
    <property type="entry name" value="Cyt_P450"/>
</dbReference>
<keyword evidence="17" id="KW-1185">Reference proteome</keyword>
<name>A0A3L6TFP4_PANMI</name>
<dbReference type="PRINTS" id="PR00463">
    <property type="entry name" value="EP450I"/>
</dbReference>
<dbReference type="AlphaFoldDB" id="A0A3L6TFP4"/>
<evidence type="ECO:0000256" key="9">
    <source>
        <dbReference type="ARBA" id="ARBA00023002"/>
    </source>
</evidence>
<dbReference type="GO" id="GO:0016132">
    <property type="term" value="P:brassinosteroid biosynthetic process"/>
    <property type="evidence" value="ECO:0007669"/>
    <property type="project" value="TreeGrafter"/>
</dbReference>
<keyword evidence="9 15" id="KW-0560">Oxidoreductase</keyword>
<evidence type="ECO:0000256" key="11">
    <source>
        <dbReference type="ARBA" id="ARBA00023033"/>
    </source>
</evidence>
<evidence type="ECO:0000256" key="7">
    <source>
        <dbReference type="ARBA" id="ARBA00022723"/>
    </source>
</evidence>
<proteinExistence type="inferred from homology"/>
<keyword evidence="7 14" id="KW-0479">Metal-binding</keyword>
<dbReference type="InterPro" id="IPR002401">
    <property type="entry name" value="Cyt_P450_E_grp-I"/>
</dbReference>
<keyword evidence="11 15" id="KW-0503">Monooxygenase</keyword>
<sequence length="119" mass="13562">MQKVVIVVYAAGQRCKEEHDSIRKGKGEDQSLEWSAYQSMAFTQCSKNSKVQDVPASNLFIPFGGGPRQCPGNELARVVISVFLHRFVTRFSWDEAEEYKVIFFPTTRTLKGYPINVRL</sequence>
<protein>
    <submittedName>
        <fullName evidence="16">Cytochrome P450 family protein, expressed</fullName>
    </submittedName>
</protein>
<dbReference type="STRING" id="4540.A0A3L6TFP4"/>
<evidence type="ECO:0000256" key="14">
    <source>
        <dbReference type="PIRSR" id="PIRSR602401-1"/>
    </source>
</evidence>
<evidence type="ECO:0000256" key="4">
    <source>
        <dbReference type="ARBA" id="ARBA00010617"/>
    </source>
</evidence>
<accession>A0A3L6TFP4</accession>
<dbReference type="GO" id="GO:0005506">
    <property type="term" value="F:iron ion binding"/>
    <property type="evidence" value="ECO:0007669"/>
    <property type="project" value="InterPro"/>
</dbReference>
<evidence type="ECO:0000256" key="10">
    <source>
        <dbReference type="ARBA" id="ARBA00023004"/>
    </source>
</evidence>
<comment type="pathway">
    <text evidence="13">Plant hormone biosynthesis; brassinosteroid biosynthesis.</text>
</comment>
<evidence type="ECO:0000256" key="12">
    <source>
        <dbReference type="ARBA" id="ARBA00023136"/>
    </source>
</evidence>
<feature type="binding site" description="axial binding residue" evidence="14">
    <location>
        <position position="70"/>
    </location>
    <ligand>
        <name>heme</name>
        <dbReference type="ChEBI" id="CHEBI:30413"/>
    </ligand>
    <ligandPart>
        <name>Fe</name>
        <dbReference type="ChEBI" id="CHEBI:18248"/>
    </ligandPart>
</feature>
<dbReference type="PANTHER" id="PTHR24286">
    <property type="entry name" value="CYTOCHROME P450 26"/>
    <property type="match status" value="1"/>
</dbReference>
<keyword evidence="5 14" id="KW-0349">Heme</keyword>
<evidence type="ECO:0000256" key="2">
    <source>
        <dbReference type="ARBA" id="ARBA00004167"/>
    </source>
</evidence>
<dbReference type="PANTHER" id="PTHR24286:SF44">
    <property type="entry name" value="3BETA,22ALPHA-DIHYDROXYSTEROID 3-DEHYDROGENASE"/>
    <property type="match status" value="1"/>
</dbReference>
<evidence type="ECO:0000256" key="3">
    <source>
        <dbReference type="ARBA" id="ARBA00004972"/>
    </source>
</evidence>
<dbReference type="Pfam" id="PF00067">
    <property type="entry name" value="p450"/>
    <property type="match status" value="1"/>
</dbReference>
<dbReference type="GO" id="GO:0016705">
    <property type="term" value="F:oxidoreductase activity, acting on paired donors, with incorporation or reduction of molecular oxygen"/>
    <property type="evidence" value="ECO:0007669"/>
    <property type="project" value="InterPro"/>
</dbReference>
<dbReference type="GO" id="GO:0020037">
    <property type="term" value="F:heme binding"/>
    <property type="evidence" value="ECO:0007669"/>
    <property type="project" value="InterPro"/>
</dbReference>
<evidence type="ECO:0000313" key="17">
    <source>
        <dbReference type="Proteomes" id="UP000275267"/>
    </source>
</evidence>
<evidence type="ECO:0000256" key="8">
    <source>
        <dbReference type="ARBA" id="ARBA00022989"/>
    </source>
</evidence>
<dbReference type="Gene3D" id="1.10.630.10">
    <property type="entry name" value="Cytochrome P450"/>
    <property type="match status" value="1"/>
</dbReference>
<comment type="subcellular location">
    <subcellularLocation>
        <location evidence="2">Membrane</location>
        <topology evidence="2">Single-pass membrane protein</topology>
    </subcellularLocation>
</comment>